<organism evidence="5 6">
    <name type="scientific">Allacma fusca</name>
    <dbReference type="NCBI Taxonomy" id="39272"/>
    <lineage>
        <taxon>Eukaryota</taxon>
        <taxon>Metazoa</taxon>
        <taxon>Ecdysozoa</taxon>
        <taxon>Arthropoda</taxon>
        <taxon>Hexapoda</taxon>
        <taxon>Collembola</taxon>
        <taxon>Symphypleona</taxon>
        <taxon>Sminthuridae</taxon>
        <taxon>Allacma</taxon>
    </lineage>
</organism>
<gene>
    <name evidence="5" type="ORF">AFUS01_LOCUS5601</name>
</gene>
<evidence type="ECO:0000256" key="1">
    <source>
        <dbReference type="ARBA" id="ARBA00010617"/>
    </source>
</evidence>
<keyword evidence="3" id="KW-0408">Iron</keyword>
<evidence type="ECO:0000313" key="5">
    <source>
        <dbReference type="EMBL" id="CAG7716071.1"/>
    </source>
</evidence>
<proteinExistence type="inferred from homology"/>
<dbReference type="PANTHER" id="PTHR24300:SF375">
    <property type="entry name" value="CYTOCHROME P450 FAMILY"/>
    <property type="match status" value="1"/>
</dbReference>
<keyword evidence="4" id="KW-0812">Transmembrane</keyword>
<dbReference type="Proteomes" id="UP000708208">
    <property type="component" value="Unassembled WGS sequence"/>
</dbReference>
<dbReference type="InterPro" id="IPR050182">
    <property type="entry name" value="Cytochrome_P450_fam2"/>
</dbReference>
<sequence length="449" mass="51560">MIREHRRSKVTDQPRDIIDAYLDEVEKTSDPHSAFFESHGNITVVARDLFSAALGTTRTTLEWLLFYLAKYPNVQEKLQKEIVHFKIQRSMATVFQKLNLAFPVSFETSLIKILWENPFRTIMKTEGTSCRVKLVGHLEPEFTEMVIKQMSDYITLETQSTVFYVHLKLRRSNDNEPGDAIYLAIMIPFLTLVQGGPSIPHRTRFITIITMLYAINVGQFYNSNLISFLTFPEPEVIPRSFEDLANQNDYIIYSMYFPGAVSEVFFNETKILTYIKIRERKINQKDYFKCAESAIFSPKTVCIGWPITFDTIIAKNFTLYATFNPLRISPPGMTFPLTVALKKYSKHSDSMSSIVGWASAGGHFTKWRLMTLDSLKSAGSEWLKERRDREISQKLHKITEGFQTLATKPFGIKNFVLGFTSVLIGGLLASMVWFCEVVISYVKGRKQNI</sequence>
<dbReference type="GO" id="GO:0006805">
    <property type="term" value="P:xenobiotic metabolic process"/>
    <property type="evidence" value="ECO:0007669"/>
    <property type="project" value="TreeGrafter"/>
</dbReference>
<keyword evidence="4" id="KW-0472">Membrane</keyword>
<name>A0A8J2NKB9_9HEXA</name>
<evidence type="ECO:0000313" key="6">
    <source>
        <dbReference type="Proteomes" id="UP000708208"/>
    </source>
</evidence>
<reference evidence="5" key="1">
    <citation type="submission" date="2021-06" db="EMBL/GenBank/DDBJ databases">
        <authorList>
            <person name="Hodson N. C."/>
            <person name="Mongue J. A."/>
            <person name="Jaron S. K."/>
        </authorList>
    </citation>
    <scope>NUCLEOTIDE SEQUENCE</scope>
</reference>
<dbReference type="Pfam" id="PF00067">
    <property type="entry name" value="p450"/>
    <property type="match status" value="1"/>
</dbReference>
<dbReference type="GO" id="GO:0016712">
    <property type="term" value="F:oxidoreductase activity, acting on paired donors, with incorporation or reduction of molecular oxygen, reduced flavin or flavoprotein as one donor, and incorporation of one atom of oxygen"/>
    <property type="evidence" value="ECO:0007669"/>
    <property type="project" value="TreeGrafter"/>
</dbReference>
<dbReference type="GO" id="GO:0020037">
    <property type="term" value="F:heme binding"/>
    <property type="evidence" value="ECO:0007669"/>
    <property type="project" value="InterPro"/>
</dbReference>
<evidence type="ECO:0000256" key="2">
    <source>
        <dbReference type="ARBA" id="ARBA00022723"/>
    </source>
</evidence>
<dbReference type="EMBL" id="CAJVCH010035681">
    <property type="protein sequence ID" value="CAG7716071.1"/>
    <property type="molecule type" value="Genomic_DNA"/>
</dbReference>
<comment type="similarity">
    <text evidence="1">Belongs to the cytochrome P450 family.</text>
</comment>
<evidence type="ECO:0000256" key="3">
    <source>
        <dbReference type="ARBA" id="ARBA00023004"/>
    </source>
</evidence>
<dbReference type="AlphaFoldDB" id="A0A8J2NKB9"/>
<protein>
    <recommendedName>
        <fullName evidence="7">Cytochrome P450</fullName>
    </recommendedName>
</protein>
<evidence type="ECO:0000256" key="4">
    <source>
        <dbReference type="SAM" id="Phobius"/>
    </source>
</evidence>
<dbReference type="PANTHER" id="PTHR24300">
    <property type="entry name" value="CYTOCHROME P450 508A4-RELATED"/>
    <property type="match status" value="1"/>
</dbReference>
<evidence type="ECO:0008006" key="7">
    <source>
        <dbReference type="Google" id="ProtNLM"/>
    </source>
</evidence>
<comment type="caution">
    <text evidence="5">The sequence shown here is derived from an EMBL/GenBank/DDBJ whole genome shotgun (WGS) entry which is preliminary data.</text>
</comment>
<dbReference type="GO" id="GO:0005737">
    <property type="term" value="C:cytoplasm"/>
    <property type="evidence" value="ECO:0007669"/>
    <property type="project" value="TreeGrafter"/>
</dbReference>
<dbReference type="GO" id="GO:0006082">
    <property type="term" value="P:organic acid metabolic process"/>
    <property type="evidence" value="ECO:0007669"/>
    <property type="project" value="TreeGrafter"/>
</dbReference>
<dbReference type="GO" id="GO:0005506">
    <property type="term" value="F:iron ion binding"/>
    <property type="evidence" value="ECO:0007669"/>
    <property type="project" value="InterPro"/>
</dbReference>
<accession>A0A8J2NKB9</accession>
<feature type="transmembrane region" description="Helical" evidence="4">
    <location>
        <begin position="415"/>
        <end position="442"/>
    </location>
</feature>
<keyword evidence="2" id="KW-0479">Metal-binding</keyword>
<dbReference type="InterPro" id="IPR001128">
    <property type="entry name" value="Cyt_P450"/>
</dbReference>
<keyword evidence="6" id="KW-1185">Reference proteome</keyword>
<keyword evidence="4" id="KW-1133">Transmembrane helix</keyword>
<dbReference type="OrthoDB" id="6506757at2759"/>